<reference evidence="3 4" key="1">
    <citation type="submission" date="2019-12" db="EMBL/GenBank/DDBJ databases">
        <authorList>
            <person name="Floudas D."/>
            <person name="Bentzer J."/>
            <person name="Ahren D."/>
            <person name="Johansson T."/>
            <person name="Persson P."/>
            <person name="Tunlid A."/>
        </authorList>
    </citation>
    <scope>NUCLEOTIDE SEQUENCE [LARGE SCALE GENOMIC DNA]</scope>
    <source>
        <strain evidence="3 4">CBS 102.39</strain>
    </source>
</reference>
<keyword evidence="1" id="KW-1133">Transmembrane helix</keyword>
<keyword evidence="1" id="KW-0812">Transmembrane</keyword>
<keyword evidence="1" id="KW-0472">Membrane</keyword>
<sequence>MDDIYKSAEHIAFLKSLVFRERLAFAWLIIVVCEYLATLREEFTYIWRKPFNSVRFAYVFSRYFGLAVQSTNLYLVLGPLSRIGLRKHTCQQWFAFQLSAVLLLFASLDFILMLRIYALYRKDHAIGAILCICFVAHVGVVSVYGRNSIYDVPYDAVCNAMSSAPGLLYFG</sequence>
<feature type="transmembrane region" description="Helical" evidence="1">
    <location>
        <begin position="93"/>
        <end position="118"/>
    </location>
</feature>
<organism evidence="3 4">
    <name type="scientific">Agrocybe pediades</name>
    <dbReference type="NCBI Taxonomy" id="84607"/>
    <lineage>
        <taxon>Eukaryota</taxon>
        <taxon>Fungi</taxon>
        <taxon>Dikarya</taxon>
        <taxon>Basidiomycota</taxon>
        <taxon>Agaricomycotina</taxon>
        <taxon>Agaricomycetes</taxon>
        <taxon>Agaricomycetidae</taxon>
        <taxon>Agaricales</taxon>
        <taxon>Agaricineae</taxon>
        <taxon>Strophariaceae</taxon>
        <taxon>Agrocybe</taxon>
    </lineage>
</organism>
<dbReference type="InterPro" id="IPR045340">
    <property type="entry name" value="DUF6533"/>
</dbReference>
<evidence type="ECO:0000313" key="3">
    <source>
        <dbReference type="EMBL" id="KAF4616867.1"/>
    </source>
</evidence>
<dbReference type="AlphaFoldDB" id="A0A8H4QV15"/>
<dbReference type="Proteomes" id="UP000521872">
    <property type="component" value="Unassembled WGS sequence"/>
</dbReference>
<feature type="domain" description="DUF6533" evidence="2">
    <location>
        <begin position="24"/>
        <end position="67"/>
    </location>
</feature>
<feature type="transmembrane region" description="Helical" evidence="1">
    <location>
        <begin position="23"/>
        <end position="40"/>
    </location>
</feature>
<keyword evidence="4" id="KW-1185">Reference proteome</keyword>
<feature type="transmembrane region" description="Helical" evidence="1">
    <location>
        <begin position="124"/>
        <end position="144"/>
    </location>
</feature>
<protein>
    <recommendedName>
        <fullName evidence="2">DUF6533 domain-containing protein</fullName>
    </recommendedName>
</protein>
<proteinExistence type="predicted"/>
<dbReference type="Pfam" id="PF20151">
    <property type="entry name" value="DUF6533"/>
    <property type="match status" value="1"/>
</dbReference>
<name>A0A8H4QV15_9AGAR</name>
<evidence type="ECO:0000256" key="1">
    <source>
        <dbReference type="SAM" id="Phobius"/>
    </source>
</evidence>
<evidence type="ECO:0000259" key="2">
    <source>
        <dbReference type="Pfam" id="PF20151"/>
    </source>
</evidence>
<comment type="caution">
    <text evidence="3">The sequence shown here is derived from an EMBL/GenBank/DDBJ whole genome shotgun (WGS) entry which is preliminary data.</text>
</comment>
<evidence type="ECO:0000313" key="4">
    <source>
        <dbReference type="Proteomes" id="UP000521872"/>
    </source>
</evidence>
<accession>A0A8H4QV15</accession>
<gene>
    <name evidence="3" type="ORF">D9613_008910</name>
</gene>
<dbReference type="EMBL" id="JAACJL010000031">
    <property type="protein sequence ID" value="KAF4616867.1"/>
    <property type="molecule type" value="Genomic_DNA"/>
</dbReference>
<feature type="transmembrane region" description="Helical" evidence="1">
    <location>
        <begin position="60"/>
        <end position="81"/>
    </location>
</feature>